<evidence type="ECO:0000313" key="2">
    <source>
        <dbReference type="Proteomes" id="UP000798662"/>
    </source>
</evidence>
<sequence>MRERERERERERASAGRGVGGGGSGWSDRLAGGSGGGGGGGGPDSGGWPVDGGADSDLDTSDGEGAHDGVGDWALPPDDEGVAAGTPGAAALRASICVTRGRALLAVDNVPGAVGALRAALLHDPACVEAAAVLVEEELLGGAAVGRLLAVVAARGVGGEGGALPEWLRLYYAALVPVPSPSGVGGVGDAPPSQLAALAATPAAARRLFVIAHALVDADPRSPAAWLAVGYYYLADGRPGSARRYLAKATALDRRCVAGWVALGHALAAADESDAALGAYRSAGRLSPGAPAPPVYMGMEYARQGNALAAESLWQGVLADAPGCGLALAELGGAAYRRRDFAAAVALYRRALVAARPPEAGGSGGGGLPPGVPERWPGWGATPDGADEVEVLLLNVGHALRRVGDWAGAAAAYERAAAMRPGDARTAAAVGMAAEGDGRRTDALAAYHRAAAWAPADGLIGGLLAAALGGVGGEDGCPAPPMGTSW</sequence>
<protein>
    <submittedName>
        <fullName evidence="1">Uncharacterized protein</fullName>
    </submittedName>
</protein>
<reference evidence="1" key="1">
    <citation type="submission" date="2019-11" db="EMBL/GenBank/DDBJ databases">
        <title>Nori genome reveals adaptations in red seaweeds to the harsh intertidal environment.</title>
        <authorList>
            <person name="Wang D."/>
            <person name="Mao Y."/>
        </authorList>
    </citation>
    <scope>NUCLEOTIDE SEQUENCE</scope>
    <source>
        <tissue evidence="1">Gametophyte</tissue>
    </source>
</reference>
<organism evidence="1 2">
    <name type="scientific">Pyropia yezoensis</name>
    <name type="common">Susabi-nori</name>
    <name type="synonym">Porphyra yezoensis</name>
    <dbReference type="NCBI Taxonomy" id="2788"/>
    <lineage>
        <taxon>Eukaryota</taxon>
        <taxon>Rhodophyta</taxon>
        <taxon>Bangiophyceae</taxon>
        <taxon>Bangiales</taxon>
        <taxon>Bangiaceae</taxon>
        <taxon>Pyropia</taxon>
    </lineage>
</organism>
<evidence type="ECO:0000313" key="1">
    <source>
        <dbReference type="EMBL" id="KAK1859599.1"/>
    </source>
</evidence>
<dbReference type="Proteomes" id="UP000798662">
    <property type="component" value="Chromosome 1"/>
</dbReference>
<dbReference type="EMBL" id="CM020618">
    <property type="protein sequence ID" value="KAK1859599.1"/>
    <property type="molecule type" value="Genomic_DNA"/>
</dbReference>
<proteinExistence type="predicted"/>
<name>A0ACC3BPE8_PYRYE</name>
<gene>
    <name evidence="1" type="ORF">I4F81_002194</name>
</gene>
<comment type="caution">
    <text evidence="1">The sequence shown here is derived from an EMBL/GenBank/DDBJ whole genome shotgun (WGS) entry which is preliminary data.</text>
</comment>
<accession>A0ACC3BPE8</accession>
<keyword evidence="2" id="KW-1185">Reference proteome</keyword>